<keyword evidence="4" id="KW-1185">Reference proteome</keyword>
<feature type="region of interest" description="Disordered" evidence="1">
    <location>
        <begin position="61"/>
        <end position="86"/>
    </location>
</feature>
<dbReference type="EMBL" id="SDMP01000011">
    <property type="protein sequence ID" value="RYR28548.1"/>
    <property type="molecule type" value="Genomic_DNA"/>
</dbReference>
<feature type="chain" id="PRO_5019095466" evidence="2">
    <location>
        <begin position="23"/>
        <end position="326"/>
    </location>
</feature>
<feature type="compositionally biased region" description="Polar residues" evidence="1">
    <location>
        <begin position="62"/>
        <end position="78"/>
    </location>
</feature>
<feature type="signal peptide" evidence="2">
    <location>
        <begin position="1"/>
        <end position="22"/>
    </location>
</feature>
<evidence type="ECO:0000313" key="4">
    <source>
        <dbReference type="Proteomes" id="UP000289738"/>
    </source>
</evidence>
<proteinExistence type="predicted"/>
<organism evidence="3 4">
    <name type="scientific">Arachis hypogaea</name>
    <name type="common">Peanut</name>
    <dbReference type="NCBI Taxonomy" id="3818"/>
    <lineage>
        <taxon>Eukaryota</taxon>
        <taxon>Viridiplantae</taxon>
        <taxon>Streptophyta</taxon>
        <taxon>Embryophyta</taxon>
        <taxon>Tracheophyta</taxon>
        <taxon>Spermatophyta</taxon>
        <taxon>Magnoliopsida</taxon>
        <taxon>eudicotyledons</taxon>
        <taxon>Gunneridae</taxon>
        <taxon>Pentapetalae</taxon>
        <taxon>rosids</taxon>
        <taxon>fabids</taxon>
        <taxon>Fabales</taxon>
        <taxon>Fabaceae</taxon>
        <taxon>Papilionoideae</taxon>
        <taxon>50 kb inversion clade</taxon>
        <taxon>dalbergioids sensu lato</taxon>
        <taxon>Dalbergieae</taxon>
        <taxon>Pterocarpus clade</taxon>
        <taxon>Arachis</taxon>
    </lineage>
</organism>
<dbReference type="Proteomes" id="UP000289738">
    <property type="component" value="Chromosome B01"/>
</dbReference>
<feature type="region of interest" description="Disordered" evidence="1">
    <location>
        <begin position="282"/>
        <end position="326"/>
    </location>
</feature>
<keyword evidence="2" id="KW-0732">Signal</keyword>
<feature type="region of interest" description="Disordered" evidence="1">
    <location>
        <begin position="103"/>
        <end position="124"/>
    </location>
</feature>
<sequence length="326" mass="34590">MHNYFVLFLALVAFHGCNTSHGRKIMKPLKTNIENHNTPHPLNTLGTTITSPKTKVEKHKMAQSNGETNAFRPTTRTNPGADHKKFTGEDSLIEASTKIDSPKSKISVNGVGPGPSPGSGHKIITGKNTTLMKTMVEIPMNGDEGDNNLKKPMVTAQSVDGIGPSHSPVSFHDCNLTHARKIKRKPLNTNIENNNPHPIILNLPQPKSSVNNVPSHAPSSNKHKMTPNNGVGHKKEQNVMKAMLTIQRPKNEVSTNGVGPGPSPSIGHKKSNIMKSMGAVQNGDADNNKVSVNGVGPGHSPGVGHKKLGKVSINGVGPGPSPGDGH</sequence>
<evidence type="ECO:0000256" key="2">
    <source>
        <dbReference type="SAM" id="SignalP"/>
    </source>
</evidence>
<name>A0A445AQ33_ARAHY</name>
<evidence type="ECO:0000313" key="3">
    <source>
        <dbReference type="EMBL" id="RYR28548.1"/>
    </source>
</evidence>
<feature type="region of interest" description="Disordered" evidence="1">
    <location>
        <begin position="209"/>
        <end position="233"/>
    </location>
</feature>
<accession>A0A445AQ33</accession>
<evidence type="ECO:0000256" key="1">
    <source>
        <dbReference type="SAM" id="MobiDB-lite"/>
    </source>
</evidence>
<protein>
    <submittedName>
        <fullName evidence="3">Uncharacterized protein</fullName>
    </submittedName>
</protein>
<reference evidence="3 4" key="1">
    <citation type="submission" date="2019-01" db="EMBL/GenBank/DDBJ databases">
        <title>Sequencing of cultivated peanut Arachis hypogaea provides insights into genome evolution and oil improvement.</title>
        <authorList>
            <person name="Chen X."/>
        </authorList>
    </citation>
    <scope>NUCLEOTIDE SEQUENCE [LARGE SCALE GENOMIC DNA]</scope>
    <source>
        <strain evidence="4">cv. Fuhuasheng</strain>
        <tissue evidence="3">Leaves</tissue>
    </source>
</reference>
<feature type="compositionally biased region" description="Polar residues" evidence="1">
    <location>
        <begin position="209"/>
        <end position="220"/>
    </location>
</feature>
<gene>
    <name evidence="3" type="ORF">Ahy_B01g052692</name>
</gene>
<dbReference type="AlphaFoldDB" id="A0A445AQ33"/>
<feature type="compositionally biased region" description="Gly residues" evidence="1">
    <location>
        <begin position="316"/>
        <end position="326"/>
    </location>
</feature>
<comment type="caution">
    <text evidence="3">The sequence shown here is derived from an EMBL/GenBank/DDBJ whole genome shotgun (WGS) entry which is preliminary data.</text>
</comment>